<evidence type="ECO:0000313" key="1">
    <source>
        <dbReference type="EMBL" id="ETW33471.1"/>
    </source>
</evidence>
<name>A0A024W005_PLAFA</name>
<evidence type="ECO:0000313" key="2">
    <source>
        <dbReference type="Proteomes" id="UP000030708"/>
    </source>
</evidence>
<protein>
    <submittedName>
        <fullName evidence="1">Uncharacterized protein</fullName>
    </submittedName>
</protein>
<sequence length="108" mass="12522">MSLQNFGSIFYRATHYSHPQLIFLCQKSTSFIGGNSTANSGFRPIFYNVNKICHPNFGLDFRPKDVFTILTQNYIDNIRTCHYKIMGEIELEIRVLDPFSTTRHLLLS</sequence>
<reference evidence="1 2" key="2">
    <citation type="submission" date="2013-02" db="EMBL/GenBank/DDBJ databases">
        <title>The Genome Sequence of Plasmodium falciparum Tanzania (2000708).</title>
        <authorList>
            <consortium name="The Broad Institute Genome Sequencing Platform"/>
            <consortium name="The Broad Institute Genome Sequencing Center for Infectious Disease"/>
            <person name="Neafsey D."/>
            <person name="Cheeseman I."/>
            <person name="Volkman S."/>
            <person name="Adams J."/>
            <person name="Walker B."/>
            <person name="Young S.K."/>
            <person name="Zeng Q."/>
            <person name="Gargeya S."/>
            <person name="Fitzgerald M."/>
            <person name="Haas B."/>
            <person name="Abouelleil A."/>
            <person name="Alvarado L."/>
            <person name="Arachchi H.M."/>
            <person name="Berlin A.M."/>
            <person name="Chapman S.B."/>
            <person name="Dewar J."/>
            <person name="Goldberg J."/>
            <person name="Griggs A."/>
            <person name="Gujja S."/>
            <person name="Hansen M."/>
            <person name="Howarth C."/>
            <person name="Imamovic A."/>
            <person name="Larimer J."/>
            <person name="McCowan C."/>
            <person name="Murphy C."/>
            <person name="Neiman D."/>
            <person name="Pearson M."/>
            <person name="Priest M."/>
            <person name="Roberts A."/>
            <person name="Saif S."/>
            <person name="Shea T."/>
            <person name="Sisk P."/>
            <person name="Sykes S."/>
            <person name="Wortman J."/>
            <person name="Nusbaum C."/>
            <person name="Birren B."/>
        </authorList>
    </citation>
    <scope>NUCLEOTIDE SEQUENCE [LARGE SCALE GENOMIC DNA]</scope>
    <source>
        <strain evidence="2">Tanzania (2000708)</strain>
    </source>
</reference>
<accession>A0A024W005</accession>
<organism evidence="1 2">
    <name type="scientific">Plasmodium falciparum Tanzania</name>
    <name type="common">2000708</name>
    <dbReference type="NCBI Taxonomy" id="1036725"/>
    <lineage>
        <taxon>Eukaryota</taxon>
        <taxon>Sar</taxon>
        <taxon>Alveolata</taxon>
        <taxon>Apicomplexa</taxon>
        <taxon>Aconoidasida</taxon>
        <taxon>Haemosporida</taxon>
        <taxon>Plasmodiidae</taxon>
        <taxon>Plasmodium</taxon>
        <taxon>Plasmodium (Laverania)</taxon>
    </lineage>
</organism>
<dbReference type="EMBL" id="KI926593">
    <property type="protein sequence ID" value="ETW33471.1"/>
    <property type="molecule type" value="Genomic_DNA"/>
</dbReference>
<dbReference type="Proteomes" id="UP000030708">
    <property type="component" value="Unassembled WGS sequence"/>
</dbReference>
<dbReference type="AlphaFoldDB" id="A0A024W005"/>
<proteinExistence type="predicted"/>
<reference evidence="1 2" key="1">
    <citation type="submission" date="2013-02" db="EMBL/GenBank/DDBJ databases">
        <title>The Genome Annotation of Plasmodium falciparum Tanzania (2000708).</title>
        <authorList>
            <consortium name="The Broad Institute Genome Sequencing Platform"/>
            <consortium name="The Broad Institute Genome Sequencing Center for Infectious Disease"/>
            <person name="Neafsey D."/>
            <person name="Hoffman S."/>
            <person name="Volkman S."/>
            <person name="Rosenthal P."/>
            <person name="Walker B."/>
            <person name="Young S.K."/>
            <person name="Zeng Q."/>
            <person name="Gargeya S."/>
            <person name="Fitzgerald M."/>
            <person name="Haas B."/>
            <person name="Abouelleil A."/>
            <person name="Allen A.W."/>
            <person name="Alvarado L."/>
            <person name="Arachchi H.M."/>
            <person name="Berlin A.M."/>
            <person name="Chapman S.B."/>
            <person name="Gainer-Dewar J."/>
            <person name="Goldberg J."/>
            <person name="Griggs A."/>
            <person name="Gujja S."/>
            <person name="Hansen M."/>
            <person name="Howarth C."/>
            <person name="Imamovic A."/>
            <person name="Ireland A."/>
            <person name="Larimer J."/>
            <person name="McCowan C."/>
            <person name="Murphy C."/>
            <person name="Pearson M."/>
            <person name="Poon T.W."/>
            <person name="Priest M."/>
            <person name="Roberts A."/>
            <person name="Saif S."/>
            <person name="Shea T."/>
            <person name="Sisk P."/>
            <person name="Sykes S."/>
            <person name="Wortman J."/>
            <person name="Nusbaum C."/>
            <person name="Birren B."/>
        </authorList>
    </citation>
    <scope>NUCLEOTIDE SEQUENCE [LARGE SCALE GENOMIC DNA]</scope>
    <source>
        <strain evidence="2">Tanzania (2000708)</strain>
    </source>
</reference>
<gene>
    <name evidence="1" type="ORF">PFTANZ_05811</name>
</gene>